<dbReference type="Pfam" id="PF04488">
    <property type="entry name" value="Gly_transf_sug"/>
    <property type="match status" value="1"/>
</dbReference>
<dbReference type="Proteomes" id="UP000030151">
    <property type="component" value="Unassembled WGS sequence"/>
</dbReference>
<sequence>MRATFRSPRKLITLLVLSLVAILVLHQLSFHDQFLLCGSLSESMKIVDACPRPNIKTSNESLGTARPGIPNVIHQIWKTEHVETYSTEASHASWRAQAESSNYTLKLWTDNDILQLIKAKYAWLLSTYEGYAQDIQRADMARLVVVHAEGGIYADLDVYPVSVDELSCLRHLGLRAIFSPTAGNAGLSNHFFMAEQGADFLQWALYEGKRRGGPLSKHILLPYLRVFWSTGPLMVTSAFRQYSWMYGASSHGLGVLGAGYGGFVVRHAAGRSWHGLDGYLLNYVADHVRVESLWCLYRGDVVGGVCGIAEAAGLGDDRPLTKLASHYFNIYEKGDL</sequence>
<dbReference type="EMBL" id="JELW01000022">
    <property type="protein sequence ID" value="EXU98994.1"/>
    <property type="molecule type" value="Genomic_DNA"/>
</dbReference>
<dbReference type="InterPro" id="IPR029044">
    <property type="entry name" value="Nucleotide-diphossugar_trans"/>
</dbReference>
<dbReference type="GO" id="GO:0051999">
    <property type="term" value="P:mannosyl-inositol phosphorylceramide biosynthetic process"/>
    <property type="evidence" value="ECO:0007669"/>
    <property type="project" value="TreeGrafter"/>
</dbReference>
<dbReference type="eggNOG" id="ENOG502SICC">
    <property type="taxonomic scope" value="Eukaryota"/>
</dbReference>
<reference evidence="4 5" key="1">
    <citation type="submission" date="2014-02" db="EMBL/GenBank/DDBJ databases">
        <title>The genome sequence of the entomopathogenic fungus Metarhizium robertsii ARSEF 2575.</title>
        <authorList>
            <person name="Giuliano Garisto Donzelli B."/>
            <person name="Roe B.A."/>
            <person name="Macmil S.L."/>
            <person name="Krasnoff S.B."/>
            <person name="Gibson D.M."/>
        </authorList>
    </citation>
    <scope>NUCLEOTIDE SEQUENCE [LARGE SCALE GENOMIC DNA]</scope>
    <source>
        <strain evidence="4 5">ARSEF 2575</strain>
    </source>
</reference>
<protein>
    <submittedName>
        <fullName evidence="4">Glycosyl transferase sugar-binding region (DXD) protein</fullName>
    </submittedName>
</protein>
<dbReference type="InterPro" id="IPR007577">
    <property type="entry name" value="GlycoTrfase_DXD_sugar-bd_CS"/>
</dbReference>
<name>A0A0A1USJ5_9HYPO</name>
<evidence type="ECO:0000313" key="4">
    <source>
        <dbReference type="EMBL" id="EXU98994.1"/>
    </source>
</evidence>
<evidence type="ECO:0000256" key="1">
    <source>
        <dbReference type="ARBA" id="ARBA00009003"/>
    </source>
</evidence>
<accession>A0A0A1USJ5</accession>
<dbReference type="InterPro" id="IPR051706">
    <property type="entry name" value="Glycosyltransferase_domain"/>
</dbReference>
<keyword evidence="2 4" id="KW-0808">Transferase</keyword>
<evidence type="ECO:0000313" key="5">
    <source>
        <dbReference type="Proteomes" id="UP000030151"/>
    </source>
</evidence>
<evidence type="ECO:0000256" key="2">
    <source>
        <dbReference type="ARBA" id="ARBA00022679"/>
    </source>
</evidence>
<gene>
    <name evidence="4" type="ORF">X797_007992</name>
</gene>
<comment type="caution">
    <text evidence="4">The sequence shown here is derived from an EMBL/GenBank/DDBJ whole genome shotgun (WGS) entry which is preliminary data.</text>
</comment>
<dbReference type="GO" id="GO:0000030">
    <property type="term" value="F:mannosyltransferase activity"/>
    <property type="evidence" value="ECO:0007669"/>
    <property type="project" value="TreeGrafter"/>
</dbReference>
<proteinExistence type="inferred from homology"/>
<organism evidence="4 5">
    <name type="scientific">Metarhizium robertsii</name>
    <dbReference type="NCBI Taxonomy" id="568076"/>
    <lineage>
        <taxon>Eukaryota</taxon>
        <taxon>Fungi</taxon>
        <taxon>Dikarya</taxon>
        <taxon>Ascomycota</taxon>
        <taxon>Pezizomycotina</taxon>
        <taxon>Sordariomycetes</taxon>
        <taxon>Hypocreomycetidae</taxon>
        <taxon>Hypocreales</taxon>
        <taxon>Clavicipitaceae</taxon>
        <taxon>Metarhizium</taxon>
    </lineage>
</organism>
<dbReference type="HOGENOM" id="CLU_036369_1_0_1"/>
<dbReference type="Gene3D" id="3.90.550.20">
    <property type="match status" value="1"/>
</dbReference>
<comment type="similarity">
    <text evidence="1">Belongs to the glycosyltransferase 32 family.</text>
</comment>
<dbReference type="PANTHER" id="PTHR32385">
    <property type="entry name" value="MANNOSYL PHOSPHORYLINOSITOL CERAMIDE SYNTHASE"/>
    <property type="match status" value="1"/>
</dbReference>
<dbReference type="AlphaFoldDB" id="A0A0A1USJ5"/>
<keyword evidence="3" id="KW-0732">Signal</keyword>
<feature type="chain" id="PRO_5001980821" evidence="3">
    <location>
        <begin position="27"/>
        <end position="336"/>
    </location>
</feature>
<feature type="signal peptide" evidence="3">
    <location>
        <begin position="1"/>
        <end position="26"/>
    </location>
</feature>
<dbReference type="SUPFAM" id="SSF53448">
    <property type="entry name" value="Nucleotide-diphospho-sugar transferases"/>
    <property type="match status" value="1"/>
</dbReference>
<evidence type="ECO:0000256" key="3">
    <source>
        <dbReference type="SAM" id="SignalP"/>
    </source>
</evidence>
<dbReference type="GO" id="GO:0016020">
    <property type="term" value="C:membrane"/>
    <property type="evidence" value="ECO:0007669"/>
    <property type="project" value="GOC"/>
</dbReference>
<dbReference type="OrthoDB" id="409543at2759"/>
<dbReference type="PANTHER" id="PTHR32385:SF22">
    <property type="entry name" value="MANNOSYL PHOSPHORYLINOSITOL CERAMIDE SYNTHASE SUR1"/>
    <property type="match status" value="1"/>
</dbReference>